<proteinExistence type="predicted"/>
<sequence length="138" mass="16143">MKYKLILISIIILLNCNNATLNNKNENQTFFVEFFYHNKGAKYPMRYTCGKLISGKTDSKPNYKKINNKEFTEKVISYYTNLKEAKDERFDARIHFLVHSQKGVDTICMGETFGIVVNGVTKEDSEEFINFIKNEIYK</sequence>
<feature type="signal peptide" evidence="1">
    <location>
        <begin position="1"/>
        <end position="21"/>
    </location>
</feature>
<evidence type="ECO:0000313" key="2">
    <source>
        <dbReference type="EMBL" id="TWH97144.1"/>
    </source>
</evidence>
<keyword evidence="3" id="KW-1185">Reference proteome</keyword>
<dbReference type="EMBL" id="VLKM01000002">
    <property type="protein sequence ID" value="TWH97144.1"/>
    <property type="molecule type" value="Genomic_DNA"/>
</dbReference>
<comment type="caution">
    <text evidence="2">The sequence shown here is derived from an EMBL/GenBank/DDBJ whole genome shotgun (WGS) entry which is preliminary data.</text>
</comment>
<feature type="chain" id="PRO_5023121700" description="Lipoprotein" evidence="1">
    <location>
        <begin position="22"/>
        <end position="138"/>
    </location>
</feature>
<keyword evidence="1" id="KW-0732">Signal</keyword>
<evidence type="ECO:0008006" key="4">
    <source>
        <dbReference type="Google" id="ProtNLM"/>
    </source>
</evidence>
<dbReference type="OrthoDB" id="839194at2"/>
<organism evidence="2 3">
    <name type="scientific">Flavobacterium cheniae</name>
    <dbReference type="NCBI Taxonomy" id="295428"/>
    <lineage>
        <taxon>Bacteria</taxon>
        <taxon>Pseudomonadati</taxon>
        <taxon>Bacteroidota</taxon>
        <taxon>Flavobacteriia</taxon>
        <taxon>Flavobacteriales</taxon>
        <taxon>Flavobacteriaceae</taxon>
        <taxon>Flavobacterium</taxon>
    </lineage>
</organism>
<evidence type="ECO:0000313" key="3">
    <source>
        <dbReference type="Proteomes" id="UP000315312"/>
    </source>
</evidence>
<dbReference type="Proteomes" id="UP000315312">
    <property type="component" value="Unassembled WGS sequence"/>
</dbReference>
<protein>
    <recommendedName>
        <fullName evidence="4">Lipoprotein</fullName>
    </recommendedName>
</protein>
<evidence type="ECO:0000256" key="1">
    <source>
        <dbReference type="SAM" id="SignalP"/>
    </source>
</evidence>
<dbReference type="RefSeq" id="WP_133609781.1">
    <property type="nucleotide sequence ID" value="NZ_SNZC01000003.1"/>
</dbReference>
<gene>
    <name evidence="2" type="ORF">IP97_00570</name>
</gene>
<reference evidence="2 3" key="1">
    <citation type="journal article" date="2015" name="Stand. Genomic Sci.">
        <title>Genomic Encyclopedia of Bacterial and Archaeal Type Strains, Phase III: the genomes of soil and plant-associated and newly described type strains.</title>
        <authorList>
            <person name="Whitman W.B."/>
            <person name="Woyke T."/>
            <person name="Klenk H.P."/>
            <person name="Zhou Y."/>
            <person name="Lilburn T.G."/>
            <person name="Beck B.J."/>
            <person name="De Vos P."/>
            <person name="Vandamme P."/>
            <person name="Eisen J.A."/>
            <person name="Garrity G."/>
            <person name="Hugenholtz P."/>
            <person name="Kyrpides N.C."/>
        </authorList>
    </citation>
    <scope>NUCLEOTIDE SEQUENCE [LARGE SCALE GENOMIC DNA]</scope>
    <source>
        <strain evidence="2 3">CGMCC 1.6844</strain>
    </source>
</reference>
<name>A0A562KP53_9FLAO</name>
<dbReference type="AlphaFoldDB" id="A0A562KP53"/>
<accession>A0A562KP53</accession>